<evidence type="ECO:0008006" key="3">
    <source>
        <dbReference type="Google" id="ProtNLM"/>
    </source>
</evidence>
<organism evidence="1 2">
    <name type="scientific">Tritonibacter aquimaris</name>
    <dbReference type="NCBI Taxonomy" id="2663379"/>
    <lineage>
        <taxon>Bacteria</taxon>
        <taxon>Pseudomonadati</taxon>
        <taxon>Pseudomonadota</taxon>
        <taxon>Alphaproteobacteria</taxon>
        <taxon>Rhodobacterales</taxon>
        <taxon>Paracoccaceae</taxon>
        <taxon>Tritonibacter</taxon>
    </lineage>
</organism>
<dbReference type="Proteomes" id="UP000436694">
    <property type="component" value="Unassembled WGS sequence"/>
</dbReference>
<dbReference type="InterPro" id="IPR027417">
    <property type="entry name" value="P-loop_NTPase"/>
</dbReference>
<accession>A0A844ANL6</accession>
<dbReference type="EMBL" id="WIXK01000010">
    <property type="protein sequence ID" value="MQY44029.1"/>
    <property type="molecule type" value="Genomic_DNA"/>
</dbReference>
<reference evidence="1 2" key="1">
    <citation type="submission" date="2019-10" db="EMBL/GenBank/DDBJ databases">
        <title>Epibacterium sp. nov., isolated from seawater.</title>
        <authorList>
            <person name="Zhang X."/>
            <person name="Li N."/>
        </authorList>
    </citation>
    <scope>NUCLEOTIDE SEQUENCE [LARGE SCALE GENOMIC DNA]</scope>
    <source>
        <strain evidence="1 2">SM1969</strain>
    </source>
</reference>
<comment type="caution">
    <text evidence="1">The sequence shown here is derived from an EMBL/GenBank/DDBJ whole genome shotgun (WGS) entry which is preliminary data.</text>
</comment>
<keyword evidence="2" id="KW-1185">Reference proteome</keyword>
<dbReference type="AlphaFoldDB" id="A0A844ANL6"/>
<sequence>MIRSGPHHLKPHRVHEASGPAAVSFALWNAAHMNKAVLWIQERWSSHNLNPNGFDSLDPAQLIVAKTNTQIDTLAIAEEALRDGAIPFVVLEISAPISLTAGRRLQLAAKAGSTTGLCLTPTGMGSNATETRWHCAPVFSTEDSTLQFWDLKKNKSGTLGFWHVRWDAAAHRISVVSPVGKRPGPACAPG</sequence>
<evidence type="ECO:0000313" key="2">
    <source>
        <dbReference type="Proteomes" id="UP000436694"/>
    </source>
</evidence>
<proteinExistence type="predicted"/>
<dbReference type="SUPFAM" id="SSF52540">
    <property type="entry name" value="P-loop containing nucleoside triphosphate hydrolases"/>
    <property type="match status" value="1"/>
</dbReference>
<evidence type="ECO:0000313" key="1">
    <source>
        <dbReference type="EMBL" id="MQY44029.1"/>
    </source>
</evidence>
<dbReference type="Gene3D" id="3.40.50.300">
    <property type="entry name" value="P-loop containing nucleotide triphosphate hydrolases"/>
    <property type="match status" value="1"/>
</dbReference>
<gene>
    <name evidence="1" type="ORF">GG681_15390</name>
</gene>
<protein>
    <recommendedName>
        <fullName evidence="3">Protein ImuA</fullName>
    </recommendedName>
</protein>
<name>A0A844ANL6_9RHOB</name>